<name>A0A2K0U3W7_TRIHA</name>
<dbReference type="EMBL" id="MTYI01000108">
    <property type="protein sequence ID" value="PNP52473.1"/>
    <property type="molecule type" value="Genomic_DNA"/>
</dbReference>
<evidence type="ECO:0008006" key="3">
    <source>
        <dbReference type="Google" id="ProtNLM"/>
    </source>
</evidence>
<protein>
    <recommendedName>
        <fullName evidence="3">Zinc-ribbon domain-containing protein</fullName>
    </recommendedName>
</protein>
<accession>A0A2K0U3W7</accession>
<sequence>MQPVNFNHATCPKCAATLTSESKKCSSCGATCPV</sequence>
<organism evidence="1 2">
    <name type="scientific">Trichoderma harzianum</name>
    <name type="common">Hypocrea lixii</name>
    <dbReference type="NCBI Taxonomy" id="5544"/>
    <lineage>
        <taxon>Eukaryota</taxon>
        <taxon>Fungi</taxon>
        <taxon>Dikarya</taxon>
        <taxon>Ascomycota</taxon>
        <taxon>Pezizomycotina</taxon>
        <taxon>Sordariomycetes</taxon>
        <taxon>Hypocreomycetidae</taxon>
        <taxon>Hypocreales</taxon>
        <taxon>Hypocreaceae</taxon>
        <taxon>Trichoderma</taxon>
    </lineage>
</organism>
<dbReference type="AlphaFoldDB" id="A0A2K0U3W7"/>
<proteinExistence type="predicted"/>
<gene>
    <name evidence="1" type="ORF">THARTR1_06941</name>
</gene>
<reference evidence="1 2" key="1">
    <citation type="submission" date="2017-02" db="EMBL/GenBank/DDBJ databases">
        <title>Genomes of Trichoderma spp. with biocontrol activity.</title>
        <authorList>
            <person name="Gardiner D."/>
            <person name="Kazan K."/>
            <person name="Vos C."/>
            <person name="Harvey P."/>
        </authorList>
    </citation>
    <scope>NUCLEOTIDE SEQUENCE [LARGE SCALE GENOMIC DNA]</scope>
    <source>
        <strain evidence="1 2">Tr1</strain>
    </source>
</reference>
<comment type="caution">
    <text evidence="1">The sequence shown here is derived from an EMBL/GenBank/DDBJ whole genome shotgun (WGS) entry which is preliminary data.</text>
</comment>
<evidence type="ECO:0000313" key="1">
    <source>
        <dbReference type="EMBL" id="PNP52473.1"/>
    </source>
</evidence>
<dbReference type="Proteomes" id="UP000236290">
    <property type="component" value="Unassembled WGS sequence"/>
</dbReference>
<evidence type="ECO:0000313" key="2">
    <source>
        <dbReference type="Proteomes" id="UP000236290"/>
    </source>
</evidence>
<dbReference type="OrthoDB" id="4893204at2759"/>